<dbReference type="Gene3D" id="3.30.70.100">
    <property type="match status" value="1"/>
</dbReference>
<keyword evidence="2" id="KW-1185">Reference proteome</keyword>
<dbReference type="InterPro" id="IPR001763">
    <property type="entry name" value="Rhodanese-like_dom"/>
</dbReference>
<dbReference type="Proteomes" id="UP001515500">
    <property type="component" value="Chromosome 19"/>
</dbReference>
<dbReference type="AlphaFoldDB" id="A0AB40D3G1"/>
<name>A0AB40D3G1_DIOCR</name>
<protein>
    <submittedName>
        <fullName evidence="3">Rhodanese-like domain-containing protein 8, chloroplastic</fullName>
    </submittedName>
</protein>
<dbReference type="PANTHER" id="PTHR43268:SF3">
    <property type="entry name" value="RHODANESE-LIKE DOMAIN-CONTAINING PROTEIN 7-RELATED"/>
    <property type="match status" value="1"/>
</dbReference>
<dbReference type="InterPro" id="IPR040503">
    <property type="entry name" value="TRHO_N"/>
</dbReference>
<sequence length="446" mass="50311">MATWSCAGVLVGEPPALRRRIAFSCPPIFPILTSFRRFKYRSRAQPTWRRRTVLSLAFARGGDDEVAVLASVTAAAAEEKEEEDVGFLVVNFYKFVLIEDPLVEVSKHLSFLQGLDIHGRIYLSEQGINAQFSGPTKYALAYVDWIKDDDRFSDILVQISPTTTGHAFPRLRVRYKSSLVQVEGGTSDLPLLDPNMRATPLAPFEWRERMQAMNKAGKPFSQEDAVFLGRKSLLLDVRNGYEWDVGHFHGAERPNVDSFRNTSFGLSGQEEVASDSLAQIDKENTDILMYCTGGIRCDVYSAILRHKGFQNLYTLSGGVSNYLKNEGPADWVGNLFVFDSRLSLPPSAYKPEAIAETRPKIIFEGSTFARCYLCGSELLVFKHRNCANIDCNFLFLSCKTCVDKFRGCCSSECKDAPRLRPVLPGHQRYQKWHIYRDGVLQREPKV</sequence>
<dbReference type="GeneID" id="120283333"/>
<dbReference type="CDD" id="cd01518">
    <property type="entry name" value="RHOD_YceA"/>
    <property type="match status" value="1"/>
</dbReference>
<dbReference type="SMART" id="SM00450">
    <property type="entry name" value="RHOD"/>
    <property type="match status" value="1"/>
</dbReference>
<accession>A0AB40D3G1</accession>
<evidence type="ECO:0000259" key="1">
    <source>
        <dbReference type="PROSITE" id="PS50206"/>
    </source>
</evidence>
<organism evidence="2 3">
    <name type="scientific">Dioscorea cayennensis subsp. rotundata</name>
    <name type="common">White Guinea yam</name>
    <name type="synonym">Dioscorea rotundata</name>
    <dbReference type="NCBI Taxonomy" id="55577"/>
    <lineage>
        <taxon>Eukaryota</taxon>
        <taxon>Viridiplantae</taxon>
        <taxon>Streptophyta</taxon>
        <taxon>Embryophyta</taxon>
        <taxon>Tracheophyta</taxon>
        <taxon>Spermatophyta</taxon>
        <taxon>Magnoliopsida</taxon>
        <taxon>Liliopsida</taxon>
        <taxon>Dioscoreales</taxon>
        <taxon>Dioscoreaceae</taxon>
        <taxon>Dioscorea</taxon>
    </lineage>
</organism>
<evidence type="ECO:0000313" key="3">
    <source>
        <dbReference type="RefSeq" id="XP_039145918.1"/>
    </source>
</evidence>
<dbReference type="Pfam" id="PF12368">
    <property type="entry name" value="Rhodanese_C"/>
    <property type="match status" value="1"/>
</dbReference>
<dbReference type="InterPro" id="IPR022111">
    <property type="entry name" value="Rhodanese_C"/>
</dbReference>
<proteinExistence type="predicted"/>
<dbReference type="InterPro" id="IPR036873">
    <property type="entry name" value="Rhodanese-like_dom_sf"/>
</dbReference>
<reference evidence="3" key="1">
    <citation type="submission" date="2025-08" db="UniProtKB">
        <authorList>
            <consortium name="RefSeq"/>
        </authorList>
    </citation>
    <scope>IDENTIFICATION</scope>
</reference>
<dbReference type="RefSeq" id="XP_039145918.1">
    <property type="nucleotide sequence ID" value="XM_039289984.1"/>
</dbReference>
<dbReference type="SUPFAM" id="SSF52821">
    <property type="entry name" value="Rhodanese/Cell cycle control phosphatase"/>
    <property type="match status" value="1"/>
</dbReference>
<dbReference type="InterPro" id="IPR020936">
    <property type="entry name" value="TrhO"/>
</dbReference>
<dbReference type="PROSITE" id="PS50206">
    <property type="entry name" value="RHODANESE_3"/>
    <property type="match status" value="1"/>
</dbReference>
<gene>
    <name evidence="3" type="primary">LOC120283333</name>
</gene>
<dbReference type="Pfam" id="PF17773">
    <property type="entry name" value="UPF0176_N"/>
    <property type="match status" value="1"/>
</dbReference>
<feature type="domain" description="Rhodanese" evidence="1">
    <location>
        <begin position="228"/>
        <end position="331"/>
    </location>
</feature>
<evidence type="ECO:0000313" key="2">
    <source>
        <dbReference type="Proteomes" id="UP001515500"/>
    </source>
</evidence>
<dbReference type="PANTHER" id="PTHR43268">
    <property type="entry name" value="THIOSULFATE SULFURTRANSFERASE/RHODANESE-LIKE DOMAIN-CONTAINING PROTEIN 2"/>
    <property type="match status" value="1"/>
</dbReference>
<dbReference type="Pfam" id="PF00581">
    <property type="entry name" value="Rhodanese"/>
    <property type="match status" value="1"/>
</dbReference>
<dbReference type="Gene3D" id="3.40.250.10">
    <property type="entry name" value="Rhodanese-like domain"/>
    <property type="match status" value="1"/>
</dbReference>